<dbReference type="AlphaFoldDB" id="A0A368F9Z2"/>
<evidence type="ECO:0000256" key="1">
    <source>
        <dbReference type="SAM" id="MobiDB-lite"/>
    </source>
</evidence>
<dbReference type="Pfam" id="PF10545">
    <property type="entry name" value="MADF_DNA_bdg"/>
    <property type="match status" value="1"/>
</dbReference>
<protein>
    <recommendedName>
        <fullName evidence="2">MADF domain-containing protein</fullName>
    </recommendedName>
</protein>
<gene>
    <name evidence="3" type="ORF">ANCCAN_25258</name>
</gene>
<dbReference type="OrthoDB" id="6600747at2759"/>
<dbReference type="EMBL" id="JOJR01002194">
    <property type="protein sequence ID" value="RCN28991.1"/>
    <property type="molecule type" value="Genomic_DNA"/>
</dbReference>
<reference evidence="3 4" key="1">
    <citation type="submission" date="2014-10" db="EMBL/GenBank/DDBJ databases">
        <title>Draft genome of the hookworm Ancylostoma caninum.</title>
        <authorList>
            <person name="Mitreva M."/>
        </authorList>
    </citation>
    <scope>NUCLEOTIDE SEQUENCE [LARGE SCALE GENOMIC DNA]</scope>
    <source>
        <strain evidence="3 4">Baltimore</strain>
    </source>
</reference>
<keyword evidence="4" id="KW-1185">Reference proteome</keyword>
<dbReference type="Proteomes" id="UP000252519">
    <property type="component" value="Unassembled WGS sequence"/>
</dbReference>
<proteinExistence type="predicted"/>
<name>A0A368F9Z2_ANCCA</name>
<sequence length="217" mass="24799">MDDLSDYEEDRLSIAEDSSPVESPRWSVKREPRVAEVWINELREALIDEDAHGKDLDWIRITSKFNADHSTNFDAQSLKKQWKNLRDSFFKKKGAIANATTGSGAGATTEKCRFFKPLMFLLRDSDQGVRLSNVDRSCCKQGGNEAFEEPGQLRVITKVCETLDELKRRKERDEFDVFGEHVAVTLRGMASKDEMLAKTLKVELTSVMVDYERQLIS</sequence>
<feature type="domain" description="MADF" evidence="2">
    <location>
        <begin position="54"/>
        <end position="121"/>
    </location>
</feature>
<feature type="region of interest" description="Disordered" evidence="1">
    <location>
        <begin position="1"/>
        <end position="25"/>
    </location>
</feature>
<organism evidence="3 4">
    <name type="scientific">Ancylostoma caninum</name>
    <name type="common">Dog hookworm</name>
    <dbReference type="NCBI Taxonomy" id="29170"/>
    <lineage>
        <taxon>Eukaryota</taxon>
        <taxon>Metazoa</taxon>
        <taxon>Ecdysozoa</taxon>
        <taxon>Nematoda</taxon>
        <taxon>Chromadorea</taxon>
        <taxon>Rhabditida</taxon>
        <taxon>Rhabditina</taxon>
        <taxon>Rhabditomorpha</taxon>
        <taxon>Strongyloidea</taxon>
        <taxon>Ancylostomatidae</taxon>
        <taxon>Ancylostomatinae</taxon>
        <taxon>Ancylostoma</taxon>
    </lineage>
</organism>
<accession>A0A368F9Z2</accession>
<dbReference type="InterPro" id="IPR006578">
    <property type="entry name" value="MADF-dom"/>
</dbReference>
<evidence type="ECO:0000259" key="2">
    <source>
        <dbReference type="Pfam" id="PF10545"/>
    </source>
</evidence>
<comment type="caution">
    <text evidence="3">The sequence shown here is derived from an EMBL/GenBank/DDBJ whole genome shotgun (WGS) entry which is preliminary data.</text>
</comment>
<evidence type="ECO:0000313" key="4">
    <source>
        <dbReference type="Proteomes" id="UP000252519"/>
    </source>
</evidence>
<evidence type="ECO:0000313" key="3">
    <source>
        <dbReference type="EMBL" id="RCN28991.1"/>
    </source>
</evidence>